<keyword evidence="1" id="KW-0472">Membrane</keyword>
<organism evidence="3 4">
    <name type="scientific">Plutella xylostella</name>
    <name type="common">Diamondback moth</name>
    <name type="synonym">Plutella maculipennis</name>
    <dbReference type="NCBI Taxonomy" id="51655"/>
    <lineage>
        <taxon>Eukaryota</taxon>
        <taxon>Metazoa</taxon>
        <taxon>Ecdysozoa</taxon>
        <taxon>Arthropoda</taxon>
        <taxon>Hexapoda</taxon>
        <taxon>Insecta</taxon>
        <taxon>Pterygota</taxon>
        <taxon>Neoptera</taxon>
        <taxon>Endopterygota</taxon>
        <taxon>Lepidoptera</taxon>
        <taxon>Glossata</taxon>
        <taxon>Ditrysia</taxon>
        <taxon>Yponomeutoidea</taxon>
        <taxon>Plutellidae</taxon>
        <taxon>Plutella</taxon>
    </lineage>
</organism>
<evidence type="ECO:0000313" key="3">
    <source>
        <dbReference type="EMBL" id="KAG7307493.1"/>
    </source>
</evidence>
<keyword evidence="2" id="KW-0732">Signal</keyword>
<feature type="chain" id="PRO_5046147617" evidence="2">
    <location>
        <begin position="17"/>
        <end position="282"/>
    </location>
</feature>
<feature type="transmembrane region" description="Helical" evidence="1">
    <location>
        <begin position="236"/>
        <end position="254"/>
    </location>
</feature>
<sequence>MRAPWLLLLALPLVSARLGGRNGGGSVARSGVFQRFYSAPPRNNAHVSARHAHYSYHPPQQINFMCRFCSSHTAYPVFHAPLPTYVYKYRESGGRLGALLAGLALYNLGRAAADHSHFSHYYHQQSADEDCSLQVLDHQHFEETRVPCFMVSTFMERAAAEPQGPRPQANQFDITTSHIDVTSFVKTNDSEPPLEVTTEQECVIWHNTSLTKESNKVPCALLKQYAETLKAGGVPVYIWLPATLALVLGISACCQCCNRKKRLKEEAPLAETTVLGYSSYCP</sequence>
<dbReference type="Proteomes" id="UP000823941">
    <property type="component" value="Chromosome 10"/>
</dbReference>
<evidence type="ECO:0000256" key="1">
    <source>
        <dbReference type="SAM" id="Phobius"/>
    </source>
</evidence>
<accession>A0ABQ7QR11</accession>
<evidence type="ECO:0000256" key="2">
    <source>
        <dbReference type="SAM" id="SignalP"/>
    </source>
</evidence>
<protein>
    <submittedName>
        <fullName evidence="3">Uncharacterized protein</fullName>
    </submittedName>
</protein>
<keyword evidence="4" id="KW-1185">Reference proteome</keyword>
<proteinExistence type="predicted"/>
<comment type="caution">
    <text evidence="3">The sequence shown here is derived from an EMBL/GenBank/DDBJ whole genome shotgun (WGS) entry which is preliminary data.</text>
</comment>
<keyword evidence="1" id="KW-0812">Transmembrane</keyword>
<dbReference type="EMBL" id="JAHIBW010000010">
    <property type="protein sequence ID" value="KAG7307493.1"/>
    <property type="molecule type" value="Genomic_DNA"/>
</dbReference>
<feature type="signal peptide" evidence="2">
    <location>
        <begin position="1"/>
        <end position="16"/>
    </location>
</feature>
<name>A0ABQ7QR11_PLUXY</name>
<keyword evidence="1" id="KW-1133">Transmembrane helix</keyword>
<gene>
    <name evidence="3" type="ORF">JYU34_007692</name>
</gene>
<reference evidence="3 4" key="1">
    <citation type="submission" date="2021-06" db="EMBL/GenBank/DDBJ databases">
        <title>A haploid diamondback moth (Plutella xylostella L.) genome assembly resolves 31 chromosomes and identifies a diamide resistance mutation.</title>
        <authorList>
            <person name="Ward C.M."/>
            <person name="Perry K.D."/>
            <person name="Baker G."/>
            <person name="Powis K."/>
            <person name="Heckel D.G."/>
            <person name="Baxter S.W."/>
        </authorList>
    </citation>
    <scope>NUCLEOTIDE SEQUENCE [LARGE SCALE GENOMIC DNA]</scope>
    <source>
        <strain evidence="3 4">LV</strain>
        <tissue evidence="3">Single pupa</tissue>
    </source>
</reference>
<evidence type="ECO:0000313" key="4">
    <source>
        <dbReference type="Proteomes" id="UP000823941"/>
    </source>
</evidence>